<feature type="region of interest" description="Disordered" evidence="2">
    <location>
        <begin position="19"/>
        <end position="45"/>
    </location>
</feature>
<dbReference type="Proteomes" id="UP000266188">
    <property type="component" value="Unassembled WGS sequence"/>
</dbReference>
<evidence type="ECO:0000256" key="1">
    <source>
        <dbReference type="SAM" id="Coils"/>
    </source>
</evidence>
<dbReference type="AlphaFoldDB" id="A0A3A2Z253"/>
<feature type="compositionally biased region" description="Polar residues" evidence="2">
    <location>
        <begin position="20"/>
        <end position="43"/>
    </location>
</feature>
<dbReference type="OrthoDB" id="5407781at2759"/>
<gene>
    <name evidence="3" type="ORF">PHISCL_10554</name>
</gene>
<evidence type="ECO:0000313" key="4">
    <source>
        <dbReference type="Proteomes" id="UP000266188"/>
    </source>
</evidence>
<comment type="caution">
    <text evidence="3">The sequence shown here is derived from an EMBL/GenBank/DDBJ whole genome shotgun (WGS) entry which is preliminary data.</text>
</comment>
<proteinExistence type="predicted"/>
<sequence length="141" mass="16349">MVTILDIPHSPTRLCPPTVPQWSTTKRLPQNVPSPSHQFTPQSPRFLRSLDRKPFAGSETTAWPGVKHGQYHKWRLASVPPRVYQHSTEKQFPRRDRLLPAETANLTRENQMLRMRIRELEKQIGELTTAKAFAKDVFINQ</sequence>
<evidence type="ECO:0000256" key="2">
    <source>
        <dbReference type="SAM" id="MobiDB-lite"/>
    </source>
</evidence>
<keyword evidence="1" id="KW-0175">Coiled coil</keyword>
<reference evidence="4" key="1">
    <citation type="submission" date="2017-02" db="EMBL/GenBank/DDBJ databases">
        <authorList>
            <person name="Tafer H."/>
            <person name="Lopandic K."/>
        </authorList>
    </citation>
    <scope>NUCLEOTIDE SEQUENCE [LARGE SCALE GENOMIC DNA]</scope>
    <source>
        <strain evidence="4">CBS 366.77</strain>
    </source>
</reference>
<evidence type="ECO:0000313" key="3">
    <source>
        <dbReference type="EMBL" id="RJE17109.1"/>
    </source>
</evidence>
<accession>A0A3A2Z253</accession>
<dbReference type="EMBL" id="MVGC01001606">
    <property type="protein sequence ID" value="RJE17109.1"/>
    <property type="molecule type" value="Genomic_DNA"/>
</dbReference>
<organism evidence="3 4">
    <name type="scientific">Aspergillus sclerotialis</name>
    <dbReference type="NCBI Taxonomy" id="2070753"/>
    <lineage>
        <taxon>Eukaryota</taxon>
        <taxon>Fungi</taxon>
        <taxon>Dikarya</taxon>
        <taxon>Ascomycota</taxon>
        <taxon>Pezizomycotina</taxon>
        <taxon>Eurotiomycetes</taxon>
        <taxon>Eurotiomycetidae</taxon>
        <taxon>Eurotiales</taxon>
        <taxon>Aspergillaceae</taxon>
        <taxon>Aspergillus</taxon>
        <taxon>Aspergillus subgen. Polypaecilum</taxon>
    </lineage>
</organism>
<feature type="coiled-coil region" evidence="1">
    <location>
        <begin position="103"/>
        <end position="137"/>
    </location>
</feature>
<name>A0A3A2Z253_9EURO</name>
<keyword evidence="4" id="KW-1185">Reference proteome</keyword>
<protein>
    <submittedName>
        <fullName evidence="3">Uncharacterized protein</fullName>
    </submittedName>
</protein>